<feature type="transmembrane region" description="Helical" evidence="1">
    <location>
        <begin position="89"/>
        <end position="111"/>
    </location>
</feature>
<evidence type="ECO:0000313" key="3">
    <source>
        <dbReference type="Proteomes" id="UP001241472"/>
    </source>
</evidence>
<dbReference type="RefSeq" id="WP_306830708.1">
    <property type="nucleotide sequence ID" value="NZ_JAUSRF010000001.1"/>
</dbReference>
<name>A0ABT9PNQ6_9HYPH</name>
<protein>
    <recommendedName>
        <fullName evidence="4">DUF423 domain-containing protein</fullName>
    </recommendedName>
</protein>
<evidence type="ECO:0008006" key="4">
    <source>
        <dbReference type="Google" id="ProtNLM"/>
    </source>
</evidence>
<dbReference type="EMBL" id="JAUSRF010000001">
    <property type="protein sequence ID" value="MDP9835773.1"/>
    <property type="molecule type" value="Genomic_DNA"/>
</dbReference>
<evidence type="ECO:0000313" key="2">
    <source>
        <dbReference type="EMBL" id="MDP9835773.1"/>
    </source>
</evidence>
<proteinExistence type="predicted"/>
<sequence>MKGVTLRDFIYAFWAVFWRSAIILIVNAVILHGAAQLMHLLFLQTDTSVKIRLSLSHLPAAVFFTLLALRHSASGTLTTQNSSPAWRHVYLALAGACALIIIAKMGMAFSFPPETWIMTGMFLPPFLFLVLWLALAFYLMRSRQKPGTTMATDT</sequence>
<comment type="caution">
    <text evidence="2">The sequence shown here is derived from an EMBL/GenBank/DDBJ whole genome shotgun (WGS) entry which is preliminary data.</text>
</comment>
<keyword evidence="3" id="KW-1185">Reference proteome</keyword>
<feature type="transmembrane region" description="Helical" evidence="1">
    <location>
        <begin position="51"/>
        <end position="69"/>
    </location>
</feature>
<feature type="transmembrane region" description="Helical" evidence="1">
    <location>
        <begin position="117"/>
        <end position="140"/>
    </location>
</feature>
<keyword evidence="1" id="KW-0472">Membrane</keyword>
<reference evidence="2 3" key="1">
    <citation type="submission" date="2023-07" db="EMBL/GenBank/DDBJ databases">
        <title>Sorghum-associated microbial communities from plants grown in Nebraska, USA.</title>
        <authorList>
            <person name="Schachtman D."/>
        </authorList>
    </citation>
    <scope>NUCLEOTIDE SEQUENCE [LARGE SCALE GENOMIC DNA]</scope>
    <source>
        <strain evidence="2 3">DS1307</strain>
    </source>
</reference>
<keyword evidence="1" id="KW-0812">Transmembrane</keyword>
<accession>A0ABT9PNQ6</accession>
<evidence type="ECO:0000256" key="1">
    <source>
        <dbReference type="SAM" id="Phobius"/>
    </source>
</evidence>
<gene>
    <name evidence="2" type="ORF">J2T09_000514</name>
</gene>
<organism evidence="2 3">
    <name type="scientific">Neorhizobium huautlense</name>
    <dbReference type="NCBI Taxonomy" id="67774"/>
    <lineage>
        <taxon>Bacteria</taxon>
        <taxon>Pseudomonadati</taxon>
        <taxon>Pseudomonadota</taxon>
        <taxon>Alphaproteobacteria</taxon>
        <taxon>Hyphomicrobiales</taxon>
        <taxon>Rhizobiaceae</taxon>
        <taxon>Rhizobium/Agrobacterium group</taxon>
        <taxon>Neorhizobium</taxon>
    </lineage>
</organism>
<keyword evidence="1" id="KW-1133">Transmembrane helix</keyword>
<dbReference type="Proteomes" id="UP001241472">
    <property type="component" value="Unassembled WGS sequence"/>
</dbReference>
<feature type="transmembrane region" description="Helical" evidence="1">
    <location>
        <begin position="9"/>
        <end position="31"/>
    </location>
</feature>